<evidence type="ECO:0000256" key="1">
    <source>
        <dbReference type="SAM" id="Phobius"/>
    </source>
</evidence>
<dbReference type="EMBL" id="JBHRSX010000017">
    <property type="protein sequence ID" value="MFC3202051.1"/>
    <property type="molecule type" value="Genomic_DNA"/>
</dbReference>
<dbReference type="InterPro" id="IPR006694">
    <property type="entry name" value="Fatty_acid_hydroxylase"/>
</dbReference>
<dbReference type="RefSeq" id="WP_123327279.1">
    <property type="nucleotide sequence ID" value="NZ_JBHRSX010000017.1"/>
</dbReference>
<name>A0ABV7JVS1_9ALTE</name>
<keyword evidence="1" id="KW-0812">Transmembrane</keyword>
<reference evidence="4" key="1">
    <citation type="journal article" date="2019" name="Int. J. Syst. Evol. Microbiol.">
        <title>The Global Catalogue of Microorganisms (GCM) 10K type strain sequencing project: providing services to taxonomists for standard genome sequencing and annotation.</title>
        <authorList>
            <consortium name="The Broad Institute Genomics Platform"/>
            <consortium name="The Broad Institute Genome Sequencing Center for Infectious Disease"/>
            <person name="Wu L."/>
            <person name="Ma J."/>
        </authorList>
    </citation>
    <scope>NUCLEOTIDE SEQUENCE [LARGE SCALE GENOMIC DNA]</scope>
    <source>
        <strain evidence="4">KCTC 52449</strain>
    </source>
</reference>
<evidence type="ECO:0000259" key="2">
    <source>
        <dbReference type="Pfam" id="PF04116"/>
    </source>
</evidence>
<dbReference type="EC" id="1.-.-.-" evidence="3"/>
<dbReference type="Pfam" id="PF04116">
    <property type="entry name" value="FA_hydroxylase"/>
    <property type="match status" value="1"/>
</dbReference>
<dbReference type="GO" id="GO:0016491">
    <property type="term" value="F:oxidoreductase activity"/>
    <property type="evidence" value="ECO:0007669"/>
    <property type="project" value="UniProtKB-KW"/>
</dbReference>
<keyword evidence="4" id="KW-1185">Reference proteome</keyword>
<accession>A0ABV7JVS1</accession>
<feature type="domain" description="Fatty acid hydroxylase" evidence="2">
    <location>
        <begin position="89"/>
        <end position="132"/>
    </location>
</feature>
<dbReference type="Proteomes" id="UP001595477">
    <property type="component" value="Unassembled WGS sequence"/>
</dbReference>
<proteinExistence type="predicted"/>
<organism evidence="3 4">
    <name type="scientific">Alteromonas oceani</name>
    <dbReference type="NCBI Taxonomy" id="2071609"/>
    <lineage>
        <taxon>Bacteria</taxon>
        <taxon>Pseudomonadati</taxon>
        <taxon>Pseudomonadota</taxon>
        <taxon>Gammaproteobacteria</taxon>
        <taxon>Alteromonadales</taxon>
        <taxon>Alteromonadaceae</taxon>
        <taxon>Alteromonas/Salinimonas group</taxon>
        <taxon>Alteromonas</taxon>
    </lineage>
</organism>
<sequence length="132" mass="15601">MIVLLLPLVLIAERIWTKRPDWVLTPKEFTEDVFWLAGAVFIWYPFYTDYYQTPISEEFKAVRDSLPLGFTIEPTSVLGLVFAAIMVRTLIEFIYYWLHRAQHSSLFWWRIHATHHHITKMGAARADRGHPL</sequence>
<gene>
    <name evidence="3" type="ORF">ACFOEW_09495</name>
</gene>
<comment type="caution">
    <text evidence="3">The sequence shown here is derived from an EMBL/GenBank/DDBJ whole genome shotgun (WGS) entry which is preliminary data.</text>
</comment>
<keyword evidence="1" id="KW-0472">Membrane</keyword>
<feature type="transmembrane region" description="Helical" evidence="1">
    <location>
        <begin position="77"/>
        <end position="98"/>
    </location>
</feature>
<protein>
    <submittedName>
        <fullName evidence="3">Sterol desaturase family protein</fullName>
        <ecNumber evidence="3">1.-.-.-</ecNumber>
    </submittedName>
</protein>
<keyword evidence="1" id="KW-1133">Transmembrane helix</keyword>
<keyword evidence="3" id="KW-0560">Oxidoreductase</keyword>
<evidence type="ECO:0000313" key="4">
    <source>
        <dbReference type="Proteomes" id="UP001595477"/>
    </source>
</evidence>
<evidence type="ECO:0000313" key="3">
    <source>
        <dbReference type="EMBL" id="MFC3202051.1"/>
    </source>
</evidence>